<keyword evidence="3" id="KW-1185">Reference proteome</keyword>
<gene>
    <name evidence="2" type="ORF">FA13DRAFT_1740092</name>
</gene>
<keyword evidence="1" id="KW-0812">Transmembrane</keyword>
<dbReference type="Proteomes" id="UP000298030">
    <property type="component" value="Unassembled WGS sequence"/>
</dbReference>
<accession>A0A4Y7SNH3</accession>
<organism evidence="2 3">
    <name type="scientific">Coprinellus micaceus</name>
    <name type="common">Glistening ink-cap mushroom</name>
    <name type="synonym">Coprinus micaceus</name>
    <dbReference type="NCBI Taxonomy" id="71717"/>
    <lineage>
        <taxon>Eukaryota</taxon>
        <taxon>Fungi</taxon>
        <taxon>Dikarya</taxon>
        <taxon>Basidiomycota</taxon>
        <taxon>Agaricomycotina</taxon>
        <taxon>Agaricomycetes</taxon>
        <taxon>Agaricomycetidae</taxon>
        <taxon>Agaricales</taxon>
        <taxon>Agaricineae</taxon>
        <taxon>Psathyrellaceae</taxon>
        <taxon>Coprinellus</taxon>
    </lineage>
</organism>
<proteinExistence type="predicted"/>
<keyword evidence="1" id="KW-1133">Transmembrane helix</keyword>
<feature type="transmembrane region" description="Helical" evidence="1">
    <location>
        <begin position="29"/>
        <end position="51"/>
    </location>
</feature>
<comment type="caution">
    <text evidence="2">The sequence shown here is derived from an EMBL/GenBank/DDBJ whole genome shotgun (WGS) entry which is preliminary data.</text>
</comment>
<protein>
    <submittedName>
        <fullName evidence="2">Uncharacterized protein</fullName>
    </submittedName>
</protein>
<dbReference type="EMBL" id="QPFP01000079">
    <property type="protein sequence ID" value="TEB23332.1"/>
    <property type="molecule type" value="Genomic_DNA"/>
</dbReference>
<name>A0A4Y7SNH3_COPMI</name>
<dbReference type="AlphaFoldDB" id="A0A4Y7SNH3"/>
<reference evidence="2 3" key="1">
    <citation type="journal article" date="2019" name="Nat. Ecol. Evol.">
        <title>Megaphylogeny resolves global patterns of mushroom evolution.</title>
        <authorList>
            <person name="Varga T."/>
            <person name="Krizsan K."/>
            <person name="Foldi C."/>
            <person name="Dima B."/>
            <person name="Sanchez-Garcia M."/>
            <person name="Sanchez-Ramirez S."/>
            <person name="Szollosi G.J."/>
            <person name="Szarkandi J.G."/>
            <person name="Papp V."/>
            <person name="Albert L."/>
            <person name="Andreopoulos W."/>
            <person name="Angelini C."/>
            <person name="Antonin V."/>
            <person name="Barry K.W."/>
            <person name="Bougher N.L."/>
            <person name="Buchanan P."/>
            <person name="Buyck B."/>
            <person name="Bense V."/>
            <person name="Catcheside P."/>
            <person name="Chovatia M."/>
            <person name="Cooper J."/>
            <person name="Damon W."/>
            <person name="Desjardin D."/>
            <person name="Finy P."/>
            <person name="Geml J."/>
            <person name="Haridas S."/>
            <person name="Hughes K."/>
            <person name="Justo A."/>
            <person name="Karasinski D."/>
            <person name="Kautmanova I."/>
            <person name="Kiss B."/>
            <person name="Kocsube S."/>
            <person name="Kotiranta H."/>
            <person name="LaButti K.M."/>
            <person name="Lechner B.E."/>
            <person name="Liimatainen K."/>
            <person name="Lipzen A."/>
            <person name="Lukacs Z."/>
            <person name="Mihaltcheva S."/>
            <person name="Morgado L.N."/>
            <person name="Niskanen T."/>
            <person name="Noordeloos M.E."/>
            <person name="Ohm R.A."/>
            <person name="Ortiz-Santana B."/>
            <person name="Ovrebo C."/>
            <person name="Racz N."/>
            <person name="Riley R."/>
            <person name="Savchenko A."/>
            <person name="Shiryaev A."/>
            <person name="Soop K."/>
            <person name="Spirin V."/>
            <person name="Szebenyi C."/>
            <person name="Tomsovsky M."/>
            <person name="Tulloss R.E."/>
            <person name="Uehling J."/>
            <person name="Grigoriev I.V."/>
            <person name="Vagvolgyi C."/>
            <person name="Papp T."/>
            <person name="Martin F.M."/>
            <person name="Miettinen O."/>
            <person name="Hibbett D.S."/>
            <person name="Nagy L.G."/>
        </authorList>
    </citation>
    <scope>NUCLEOTIDE SEQUENCE [LARGE SCALE GENOMIC DNA]</scope>
    <source>
        <strain evidence="2 3">FP101781</strain>
    </source>
</reference>
<sequence length="115" mass="12970">MFSQSCQTAVLDNCPRCTESELVHHDASWVLRLSLVGALGFGDAYMYYGGVQCEFFHMKRRKLPGLQRSKLSFLFTPPPNLLSNQFLNVSSNSGPNISAHHGPANGRFIRRLRDR</sequence>
<evidence type="ECO:0000256" key="1">
    <source>
        <dbReference type="SAM" id="Phobius"/>
    </source>
</evidence>
<keyword evidence="1" id="KW-0472">Membrane</keyword>
<evidence type="ECO:0000313" key="2">
    <source>
        <dbReference type="EMBL" id="TEB23332.1"/>
    </source>
</evidence>
<dbReference type="STRING" id="71717.A0A4Y7SNH3"/>
<evidence type="ECO:0000313" key="3">
    <source>
        <dbReference type="Proteomes" id="UP000298030"/>
    </source>
</evidence>